<evidence type="ECO:0000256" key="2">
    <source>
        <dbReference type="SAM" id="Coils"/>
    </source>
</evidence>
<dbReference type="SUPFAM" id="SSF46955">
    <property type="entry name" value="Putative DNA-binding domain"/>
    <property type="match status" value="1"/>
</dbReference>
<feature type="compositionally biased region" description="Pro residues" evidence="3">
    <location>
        <begin position="273"/>
        <end position="283"/>
    </location>
</feature>
<dbReference type="AlphaFoldDB" id="A0A9W4DLK1"/>
<dbReference type="GO" id="GO:0003677">
    <property type="term" value="F:DNA binding"/>
    <property type="evidence" value="ECO:0007669"/>
    <property type="project" value="UniProtKB-KW"/>
</dbReference>
<evidence type="ECO:0000313" key="6">
    <source>
        <dbReference type="Proteomes" id="UP001152519"/>
    </source>
</evidence>
<dbReference type="InterPro" id="IPR011256">
    <property type="entry name" value="Reg_factor_effector_dom_sf"/>
</dbReference>
<dbReference type="Gene3D" id="1.10.1660.10">
    <property type="match status" value="1"/>
</dbReference>
<dbReference type="Gene3D" id="3.20.80.10">
    <property type="entry name" value="Regulatory factor, effector binding domain"/>
    <property type="match status" value="1"/>
</dbReference>
<protein>
    <submittedName>
        <fullName evidence="5">MerR family transcriptional regulator</fullName>
    </submittedName>
</protein>
<evidence type="ECO:0000256" key="3">
    <source>
        <dbReference type="SAM" id="MobiDB-lite"/>
    </source>
</evidence>
<dbReference type="InterPro" id="IPR047057">
    <property type="entry name" value="MerR_fam"/>
</dbReference>
<keyword evidence="6" id="KW-1185">Reference proteome</keyword>
<organism evidence="5 6">
    <name type="scientific">Actinacidiphila cocklensis</name>
    <dbReference type="NCBI Taxonomy" id="887465"/>
    <lineage>
        <taxon>Bacteria</taxon>
        <taxon>Bacillati</taxon>
        <taxon>Actinomycetota</taxon>
        <taxon>Actinomycetes</taxon>
        <taxon>Kitasatosporales</taxon>
        <taxon>Streptomycetaceae</taxon>
        <taxon>Actinacidiphila</taxon>
    </lineage>
</organism>
<feature type="domain" description="HTH merR-type" evidence="4">
    <location>
        <begin position="1"/>
        <end position="71"/>
    </location>
</feature>
<dbReference type="GO" id="GO:0003700">
    <property type="term" value="F:DNA-binding transcription factor activity"/>
    <property type="evidence" value="ECO:0007669"/>
    <property type="project" value="InterPro"/>
</dbReference>
<dbReference type="InterPro" id="IPR010499">
    <property type="entry name" value="AraC_E-bd"/>
</dbReference>
<evidence type="ECO:0000259" key="4">
    <source>
        <dbReference type="PROSITE" id="PS50937"/>
    </source>
</evidence>
<dbReference type="SMART" id="SM00871">
    <property type="entry name" value="AraC_E_bind"/>
    <property type="match status" value="1"/>
</dbReference>
<feature type="region of interest" description="Disordered" evidence="3">
    <location>
        <begin position="266"/>
        <end position="292"/>
    </location>
</feature>
<name>A0A9W4DLK1_9ACTN</name>
<keyword evidence="2" id="KW-0175">Coiled coil</keyword>
<dbReference type="EMBL" id="CAJSLV010000044">
    <property type="protein sequence ID" value="CAG6392377.1"/>
    <property type="molecule type" value="Genomic_DNA"/>
</dbReference>
<dbReference type="InterPro" id="IPR000551">
    <property type="entry name" value="MerR-type_HTH_dom"/>
</dbReference>
<evidence type="ECO:0000313" key="5">
    <source>
        <dbReference type="EMBL" id="CAG6392377.1"/>
    </source>
</evidence>
<evidence type="ECO:0000256" key="1">
    <source>
        <dbReference type="ARBA" id="ARBA00023125"/>
    </source>
</evidence>
<dbReference type="InterPro" id="IPR009061">
    <property type="entry name" value="DNA-bd_dom_put_sf"/>
</dbReference>
<accession>A0A9W4DLK1</accession>
<keyword evidence="1" id="KW-0238">DNA-binding</keyword>
<dbReference type="SUPFAM" id="SSF55136">
    <property type="entry name" value="Probable bacterial effector-binding domain"/>
    <property type="match status" value="1"/>
</dbReference>
<dbReference type="PROSITE" id="PS50937">
    <property type="entry name" value="HTH_MERR_2"/>
    <property type="match status" value="1"/>
</dbReference>
<dbReference type="PANTHER" id="PTHR30204:SF97">
    <property type="entry name" value="MERR FAMILY REGULATORY PROTEIN"/>
    <property type="match status" value="1"/>
</dbReference>
<dbReference type="RefSeq" id="WP_251486729.1">
    <property type="nucleotide sequence ID" value="NZ_CAJSLV010000044.1"/>
</dbReference>
<dbReference type="CDD" id="cd01107">
    <property type="entry name" value="HTH_BmrR"/>
    <property type="match status" value="1"/>
</dbReference>
<dbReference type="Proteomes" id="UP001152519">
    <property type="component" value="Unassembled WGS sequence"/>
</dbReference>
<dbReference type="PANTHER" id="PTHR30204">
    <property type="entry name" value="REDOX-CYCLING DRUG-SENSING TRANSCRIPTIONAL ACTIVATOR SOXR"/>
    <property type="match status" value="1"/>
</dbReference>
<proteinExistence type="predicted"/>
<comment type="caution">
    <text evidence="5">The sequence shown here is derived from an EMBL/GenBank/DDBJ whole genome shotgun (WGS) entry which is preliminary data.</text>
</comment>
<sequence>MFTIGDFAAYGQVSVRMLRHYDAIGLLPPARVDPVTGHRGYEAAQLARLNRIIALKDLGFSLRQVAVLLDDRVDAEQLRGMLRLRRAELAAAAAAAADRLAQVERRLLTIESEGTMPVDEVVVKPLPALRVAALSGTADSFDPRHLGAVLRPLLRGARALIAAAGVQAAGPDLAWFEPLPEGAYGVTVHAGVPVRGGVPYVLLPAVPRAATLVHRGSPESVLASIQKLARWVEAAGLVPEPPGREHFLTAGGEPSSWLTEIQVPVAAPAAPGRTPPAAVPSPLRPGGGFPRS</sequence>
<dbReference type="Pfam" id="PF13411">
    <property type="entry name" value="MerR_1"/>
    <property type="match status" value="1"/>
</dbReference>
<dbReference type="SMART" id="SM00422">
    <property type="entry name" value="HTH_MERR"/>
    <property type="match status" value="1"/>
</dbReference>
<gene>
    <name evidence="5" type="ORF">SCOCK_160159</name>
</gene>
<reference evidence="5" key="1">
    <citation type="submission" date="2021-05" db="EMBL/GenBank/DDBJ databases">
        <authorList>
            <person name="Arsene-Ploetze F."/>
        </authorList>
    </citation>
    <scope>NUCLEOTIDE SEQUENCE</scope>
    <source>
        <strain evidence="5">DSM 42138</strain>
    </source>
</reference>
<feature type="coiled-coil region" evidence="2">
    <location>
        <begin position="86"/>
        <end position="113"/>
    </location>
</feature>